<protein>
    <recommendedName>
        <fullName evidence="1">DUF6036 domain-containing protein</fullName>
    </recommendedName>
</protein>
<reference evidence="2" key="1">
    <citation type="journal article" date="2015" name="Nature">
        <title>Complex archaea that bridge the gap between prokaryotes and eukaryotes.</title>
        <authorList>
            <person name="Spang A."/>
            <person name="Saw J.H."/>
            <person name="Jorgensen S.L."/>
            <person name="Zaremba-Niedzwiedzka K."/>
            <person name="Martijn J."/>
            <person name="Lind A.E."/>
            <person name="van Eijk R."/>
            <person name="Schleper C."/>
            <person name="Guy L."/>
            <person name="Ettema T.J."/>
        </authorList>
    </citation>
    <scope>NUCLEOTIDE SEQUENCE</scope>
</reference>
<proteinExistence type="predicted"/>
<feature type="domain" description="DUF6036" evidence="1">
    <location>
        <begin position="26"/>
        <end position="144"/>
    </location>
</feature>
<dbReference type="Pfam" id="PF19502">
    <property type="entry name" value="DUF6036"/>
    <property type="match status" value="1"/>
</dbReference>
<accession>A0A0F9NK36</accession>
<organism evidence="2">
    <name type="scientific">marine sediment metagenome</name>
    <dbReference type="NCBI Taxonomy" id="412755"/>
    <lineage>
        <taxon>unclassified sequences</taxon>
        <taxon>metagenomes</taxon>
        <taxon>ecological metagenomes</taxon>
    </lineage>
</organism>
<dbReference type="InterPro" id="IPR045792">
    <property type="entry name" value="DUF6036"/>
</dbReference>
<dbReference type="EMBL" id="LAZR01007980">
    <property type="protein sequence ID" value="KKM81697.1"/>
    <property type="molecule type" value="Genomic_DNA"/>
</dbReference>
<sequence>MRQIGPEHIDVIFTALERQIGVMKGEQIGLIVCGGTALAALDLVLRTTKDVDVLGKVEVSENNGLVLHAMKELPDWLEKAAEKVGRDFDLPEDWLNLGPAAQMETGLPNGFEQRLKESRFGEYLTIYYISREDQIHFKLYASLDRAGYHTEDLFALNPSEGEIESAAKWVLTQDVSEGFFLILRSFLKEHGYDDIAARI</sequence>
<gene>
    <name evidence="2" type="ORF">LCGC14_1327180</name>
</gene>
<name>A0A0F9NK36_9ZZZZ</name>
<evidence type="ECO:0000259" key="1">
    <source>
        <dbReference type="Pfam" id="PF19502"/>
    </source>
</evidence>
<evidence type="ECO:0000313" key="2">
    <source>
        <dbReference type="EMBL" id="KKM81697.1"/>
    </source>
</evidence>
<dbReference type="AlphaFoldDB" id="A0A0F9NK36"/>
<comment type="caution">
    <text evidence="2">The sequence shown here is derived from an EMBL/GenBank/DDBJ whole genome shotgun (WGS) entry which is preliminary data.</text>
</comment>